<feature type="non-terminal residue" evidence="2">
    <location>
        <position position="1"/>
    </location>
</feature>
<protein>
    <recommendedName>
        <fullName evidence="3">Urease accessory protein UreH-like transmembrane domain-containing protein</fullName>
    </recommendedName>
</protein>
<keyword evidence="1" id="KW-1133">Transmembrane helix</keyword>
<dbReference type="GO" id="GO:0046583">
    <property type="term" value="F:monoatomic cation efflux transmembrane transporter activity"/>
    <property type="evidence" value="ECO:0007669"/>
    <property type="project" value="TreeGrafter"/>
</dbReference>
<dbReference type="PANTHER" id="PTHR40659:SF1">
    <property type="entry name" value="NICKEL_COBALT EFFLUX SYSTEM RCNA"/>
    <property type="match status" value="1"/>
</dbReference>
<keyword evidence="1" id="KW-0472">Membrane</keyword>
<gene>
    <name evidence="2" type="ORF">S12H4_57919</name>
</gene>
<feature type="transmembrane region" description="Helical" evidence="1">
    <location>
        <begin position="20"/>
        <end position="41"/>
    </location>
</feature>
<evidence type="ECO:0000313" key="2">
    <source>
        <dbReference type="EMBL" id="GAJ24866.1"/>
    </source>
</evidence>
<dbReference type="InterPro" id="IPR051224">
    <property type="entry name" value="NiCoT_RcnA"/>
</dbReference>
<evidence type="ECO:0000256" key="1">
    <source>
        <dbReference type="SAM" id="Phobius"/>
    </source>
</evidence>
<dbReference type="GO" id="GO:0006824">
    <property type="term" value="P:cobalt ion transport"/>
    <property type="evidence" value="ECO:0007669"/>
    <property type="project" value="UniProtKB-KW"/>
</dbReference>
<dbReference type="GO" id="GO:0005886">
    <property type="term" value="C:plasma membrane"/>
    <property type="evidence" value="ECO:0007669"/>
    <property type="project" value="UniProtKB-SubCell"/>
</dbReference>
<dbReference type="GO" id="GO:0010045">
    <property type="term" value="P:response to nickel cation"/>
    <property type="evidence" value="ECO:0007669"/>
    <property type="project" value="TreeGrafter"/>
</dbReference>
<name>X1VYU0_9ZZZZ</name>
<keyword evidence="1" id="KW-0812">Transmembrane</keyword>
<dbReference type="AlphaFoldDB" id="X1VYU0"/>
<comment type="caution">
    <text evidence="2">The sequence shown here is derived from an EMBL/GenBank/DDBJ whole genome shotgun (WGS) entry which is preliminary data.</text>
</comment>
<reference evidence="2" key="1">
    <citation type="journal article" date="2014" name="Front. Microbiol.">
        <title>High frequency of phylogenetically diverse reductive dehalogenase-homologous genes in deep subseafloor sedimentary metagenomes.</title>
        <authorList>
            <person name="Kawai M."/>
            <person name="Futagami T."/>
            <person name="Toyoda A."/>
            <person name="Takaki Y."/>
            <person name="Nishi S."/>
            <person name="Hori S."/>
            <person name="Arai W."/>
            <person name="Tsubouchi T."/>
            <person name="Morono Y."/>
            <person name="Uchiyama I."/>
            <person name="Ito T."/>
            <person name="Fujiyama A."/>
            <person name="Inagaki F."/>
            <person name="Takami H."/>
        </authorList>
    </citation>
    <scope>NUCLEOTIDE SEQUENCE</scope>
    <source>
        <strain evidence="2">Expedition CK06-06</strain>
    </source>
</reference>
<feature type="transmembrane region" description="Helical" evidence="1">
    <location>
        <begin position="47"/>
        <end position="76"/>
    </location>
</feature>
<proteinExistence type="predicted"/>
<accession>X1VYU0</accession>
<dbReference type="GO" id="GO:0015099">
    <property type="term" value="F:nickel cation transmembrane transporter activity"/>
    <property type="evidence" value="ECO:0007669"/>
    <property type="project" value="TreeGrafter"/>
</dbReference>
<organism evidence="2">
    <name type="scientific">marine sediment metagenome</name>
    <dbReference type="NCBI Taxonomy" id="412755"/>
    <lineage>
        <taxon>unclassified sequences</taxon>
        <taxon>metagenomes</taxon>
        <taxon>ecological metagenomes</taxon>
    </lineage>
</organism>
<dbReference type="EMBL" id="BARW01037531">
    <property type="protein sequence ID" value="GAJ24866.1"/>
    <property type="molecule type" value="Genomic_DNA"/>
</dbReference>
<sequence>LRKKPADINISEIPQNNKNLLPVALSIGVVPCPGAVILLLFTINIGILALGIPLALIMALGMTVVISSIGSITVVAKKSIFNFTSDLHILNSILQSGLKISGVFFIIVIGSLILLGNL</sequence>
<dbReference type="PANTHER" id="PTHR40659">
    <property type="entry name" value="NICKEL/COBALT EFFLUX SYSTEM RCNA"/>
    <property type="match status" value="1"/>
</dbReference>
<dbReference type="GO" id="GO:0032025">
    <property type="term" value="P:response to cobalt ion"/>
    <property type="evidence" value="ECO:0007669"/>
    <property type="project" value="TreeGrafter"/>
</dbReference>
<evidence type="ECO:0008006" key="3">
    <source>
        <dbReference type="Google" id="ProtNLM"/>
    </source>
</evidence>
<feature type="transmembrane region" description="Helical" evidence="1">
    <location>
        <begin position="97"/>
        <end position="116"/>
    </location>
</feature>